<protein>
    <recommendedName>
        <fullName evidence="4">Mediator complex subunit 15 KIX domain-containing protein</fullName>
    </recommendedName>
</protein>
<accession>A0A367INJ0</accession>
<evidence type="ECO:0000256" key="2">
    <source>
        <dbReference type="ARBA" id="ARBA00023242"/>
    </source>
</evidence>
<evidence type="ECO:0000259" key="4">
    <source>
        <dbReference type="Pfam" id="PF16987"/>
    </source>
</evidence>
<dbReference type="OrthoDB" id="1938591at2759"/>
<evidence type="ECO:0000256" key="3">
    <source>
        <dbReference type="SAM" id="MobiDB-lite"/>
    </source>
</evidence>
<feature type="domain" description="Mediator complex subunit 15 KIX" evidence="4">
    <location>
        <begin position="47"/>
        <end position="122"/>
    </location>
</feature>
<feature type="compositionally biased region" description="Low complexity" evidence="3">
    <location>
        <begin position="19"/>
        <end position="34"/>
    </location>
</feature>
<evidence type="ECO:0000256" key="1">
    <source>
        <dbReference type="ARBA" id="ARBA00004123"/>
    </source>
</evidence>
<proteinExistence type="predicted"/>
<feature type="non-terminal residue" evidence="5">
    <location>
        <position position="148"/>
    </location>
</feature>
<dbReference type="Gene3D" id="1.10.246.20">
    <property type="entry name" value="Coactivator CBP, KIX domain"/>
    <property type="match status" value="1"/>
</dbReference>
<dbReference type="GO" id="GO:0006355">
    <property type="term" value="P:regulation of DNA-templated transcription"/>
    <property type="evidence" value="ECO:0007669"/>
    <property type="project" value="InterPro"/>
</dbReference>
<comment type="subcellular location">
    <subcellularLocation>
        <location evidence="1">Nucleus</location>
    </subcellularLocation>
</comment>
<dbReference type="AlphaFoldDB" id="A0A367INJ0"/>
<keyword evidence="6" id="KW-1185">Reference proteome</keyword>
<dbReference type="InterPro" id="IPR036546">
    <property type="entry name" value="MED15_KIX"/>
</dbReference>
<organism evidence="5 6">
    <name type="scientific">Rhizopus stolonifer</name>
    <name type="common">Rhizopus nigricans</name>
    <dbReference type="NCBI Taxonomy" id="4846"/>
    <lineage>
        <taxon>Eukaryota</taxon>
        <taxon>Fungi</taxon>
        <taxon>Fungi incertae sedis</taxon>
        <taxon>Mucoromycota</taxon>
        <taxon>Mucoromycotina</taxon>
        <taxon>Mucoromycetes</taxon>
        <taxon>Mucorales</taxon>
        <taxon>Mucorineae</taxon>
        <taxon>Rhizopodaceae</taxon>
        <taxon>Rhizopus</taxon>
    </lineage>
</organism>
<dbReference type="InterPro" id="IPR036529">
    <property type="entry name" value="KIX_dom_sf"/>
</dbReference>
<feature type="region of interest" description="Disordered" evidence="3">
    <location>
        <begin position="1"/>
        <end position="51"/>
    </location>
</feature>
<name>A0A367INJ0_RHIST</name>
<reference evidence="5 6" key="1">
    <citation type="journal article" date="2018" name="G3 (Bethesda)">
        <title>Phylogenetic and Phylogenomic Definition of Rhizopus Species.</title>
        <authorList>
            <person name="Gryganskyi A.P."/>
            <person name="Golan J."/>
            <person name="Dolatabadi S."/>
            <person name="Mondo S."/>
            <person name="Robb S."/>
            <person name="Idnurm A."/>
            <person name="Muszewska A."/>
            <person name="Steczkiewicz K."/>
            <person name="Masonjones S."/>
            <person name="Liao H.L."/>
            <person name="Gajdeczka M.T."/>
            <person name="Anike F."/>
            <person name="Vuek A."/>
            <person name="Anishchenko I.M."/>
            <person name="Voigt K."/>
            <person name="de Hoog G.S."/>
            <person name="Smith M.E."/>
            <person name="Heitman J."/>
            <person name="Vilgalys R."/>
            <person name="Stajich J.E."/>
        </authorList>
    </citation>
    <scope>NUCLEOTIDE SEQUENCE [LARGE SCALE GENOMIC DNA]</scope>
    <source>
        <strain evidence="5 6">LSU 92-RS-03</strain>
    </source>
</reference>
<evidence type="ECO:0000313" key="6">
    <source>
        <dbReference type="Proteomes" id="UP000253551"/>
    </source>
</evidence>
<dbReference type="EMBL" id="PJQM01006711">
    <property type="protein sequence ID" value="RCH79229.1"/>
    <property type="molecule type" value="Genomic_DNA"/>
</dbReference>
<comment type="caution">
    <text evidence="5">The sequence shown here is derived from an EMBL/GenBank/DDBJ whole genome shotgun (WGS) entry which is preliminary data.</text>
</comment>
<keyword evidence="2" id="KW-0539">Nucleus</keyword>
<dbReference type="GO" id="GO:0003712">
    <property type="term" value="F:transcription coregulator activity"/>
    <property type="evidence" value="ECO:0007669"/>
    <property type="project" value="InterPro"/>
</dbReference>
<dbReference type="GO" id="GO:0005634">
    <property type="term" value="C:nucleus"/>
    <property type="evidence" value="ECO:0007669"/>
    <property type="project" value="UniProtKB-SubCell"/>
</dbReference>
<dbReference type="Pfam" id="PF16987">
    <property type="entry name" value="KIX_2"/>
    <property type="match status" value="1"/>
</dbReference>
<gene>
    <name evidence="5" type="ORF">CU098_007242</name>
</gene>
<sequence length="148" mass="16356">MNQQNPNQQIPSGQPPPTQQQGQPSQQVLSQQQQVNLAHPNDVPNANWRNEVSVPDRSRFVSQLSLALKHLSPSTSDSETYNVASNFEAGLYQRCTSKNQYILAYAKKFQHIREQINQSSANNTSLSGLSLQQPMSPLVNNAAANNGQ</sequence>
<dbReference type="Proteomes" id="UP000253551">
    <property type="component" value="Unassembled WGS sequence"/>
</dbReference>
<evidence type="ECO:0000313" key="5">
    <source>
        <dbReference type="EMBL" id="RCH79229.1"/>
    </source>
</evidence>